<protein>
    <submittedName>
        <fullName evidence="1">CAAX protease</fullName>
    </submittedName>
</protein>
<sequence length="306" mass="36135">MPTKLPPKPYKTVQQQLDTYKQRGLIVDDNKKALGYLRTIGYYRLSGYAYVFRQVMPDGTVDNAFEPNSHFQDIKALYMFDKKLRQLALDALERIEVAMRVRIADRLGSFDSLAHLDEQYFDDKVRHADWVARYEAVIAREKHSDFVKHHQQYYHDIPVWAGCELWDFGAMSILYKIMRRADKEAIAKYYRLPSAKLLETQLHAFNLIRNISAHHGRLWNRHVVFKASLKGLEPEFQRFDPAKVLLYFCLMQRMLTFICPNSTWGQRFLDTLDEFPQMSNNKVSLEQFGLPKSMSLADLKAWRLWR</sequence>
<organism evidence="1">
    <name type="scientific">Faucicola osloensis</name>
    <name type="common">Moraxella osloensis</name>
    <dbReference type="NCBI Taxonomy" id="34062"/>
    <lineage>
        <taxon>Bacteria</taxon>
        <taxon>Pseudomonadati</taxon>
        <taxon>Pseudomonadota</taxon>
        <taxon>Gammaproteobacteria</taxon>
        <taxon>Moraxellales</taxon>
        <taxon>Moraxellaceae</taxon>
        <taxon>Faucicola</taxon>
    </lineage>
</organism>
<name>A0A2D2E4T2_FAUOS</name>
<geneLocation type="plasmid" evidence="1">
    <name>pYHS2</name>
</geneLocation>
<evidence type="ECO:0000313" key="1">
    <source>
        <dbReference type="EMBL" id="ATQ84296.1"/>
    </source>
</evidence>
<accession>A0A2D2E4T2</accession>
<keyword evidence="1" id="KW-0614">Plasmid</keyword>
<keyword evidence="1" id="KW-0645">Protease</keyword>
<keyword evidence="1" id="KW-0378">Hydrolase</keyword>
<dbReference type="Pfam" id="PF07751">
    <property type="entry name" value="Abi_2"/>
    <property type="match status" value="1"/>
</dbReference>
<proteinExistence type="predicted"/>
<reference evidence="1" key="1">
    <citation type="submission" date="2017-10" db="EMBL/GenBank/DDBJ databases">
        <title>Complete Genome Sequence from Moraxella oslensis YHS isolated from human skin.</title>
        <authorList>
            <person name="Lee K."/>
            <person name="Lim J.Y."/>
            <person name="Hwang I."/>
        </authorList>
    </citation>
    <scope>NUCLEOTIDE SEQUENCE</scope>
    <source>
        <strain evidence="1">YHS</strain>
        <plasmid evidence="1">pYHS2</plasmid>
    </source>
</reference>
<gene>
    <name evidence="1" type="ORF">YHS_10160</name>
</gene>
<dbReference type="AlphaFoldDB" id="A0A2D2E4T2"/>
<dbReference type="GO" id="GO:0008233">
    <property type="term" value="F:peptidase activity"/>
    <property type="evidence" value="ECO:0007669"/>
    <property type="project" value="UniProtKB-KW"/>
</dbReference>
<dbReference type="GO" id="GO:0006508">
    <property type="term" value="P:proteolysis"/>
    <property type="evidence" value="ECO:0007669"/>
    <property type="project" value="UniProtKB-KW"/>
</dbReference>
<dbReference type="InterPro" id="IPR011664">
    <property type="entry name" value="Abi_system_AbiD/AbiF-like"/>
</dbReference>
<dbReference type="EMBL" id="CP024178">
    <property type="protein sequence ID" value="ATQ84296.1"/>
    <property type="molecule type" value="Genomic_DNA"/>
</dbReference>